<dbReference type="GO" id="GO:0004896">
    <property type="term" value="F:cytokine receptor activity"/>
    <property type="evidence" value="ECO:0007669"/>
    <property type="project" value="InterPro"/>
</dbReference>
<protein>
    <recommendedName>
        <fullName evidence="3">Interleukin-2 receptor subunit beta</fullName>
    </recommendedName>
    <alternativeName>
        <fullName evidence="13">High affinity IL-2 receptor subunit beta</fullName>
    </alternativeName>
    <alternativeName>
        <fullName evidence="12">p70-75</fullName>
    </alternativeName>
</protein>
<dbReference type="InterPro" id="IPR003961">
    <property type="entry name" value="FN3_dom"/>
</dbReference>
<sequence length="523" mass="58351">MNELTLLLALCLCTLIQFSHASQNLQCFSDYVNNVTCVWNRSCDGNGQCVEPHDVCRLTGVHQGRRKTPVHCELKSFDDSSPTLQICSIGFNKISIGLLTKFNLEVKCGNNTEPVDQFNEFAPSKHVKMHPPTRPEVAQANISWDPGSPHSPFIDKYDFQLQYRQADQRWEDVKSIDVRNEMTRVELDQEKLVLGAQYFARVRIRCSQFDNCLWSDWSPITNWTSTVGRTSTFPDLILGLCTTLPGLAIVIVVFLILFKCGWVQKLKHPCVPDPSSYFDELYSFHRGSFKSWLGFSIPENFTLSQSEDISPVKVQTTQEICKLLKCDHVSSDQQQHLDTSVHSSNFSNSVYFLTQIPKLEPCSPLSPYQPSKEQSSGESGLHGSGGNSIGSHFNHLEMSSSYEQLQQLRGKMQSPDSGFTGGSEDQDSREVSDFDDESFHGPSSPPVIGNMILTHTAVCCPSLWHPHLSGLSGGPFDFHSFEPGQIHGGTLQGNLLQDASSGIIEPSCDDYMPAKQVEKEVVT</sequence>
<dbReference type="PROSITE" id="PS01355">
    <property type="entry name" value="HEMATOPO_REC_S_F1"/>
    <property type="match status" value="1"/>
</dbReference>
<accession>A0A6J2W2H3</accession>
<keyword evidence="5 17" id="KW-0732">Signal</keyword>
<evidence type="ECO:0000259" key="18">
    <source>
        <dbReference type="Pfam" id="PF18707"/>
    </source>
</evidence>
<evidence type="ECO:0000256" key="14">
    <source>
        <dbReference type="ARBA" id="ARBA00045664"/>
    </source>
</evidence>
<evidence type="ECO:0000256" key="10">
    <source>
        <dbReference type="ARBA" id="ARBA00023180"/>
    </source>
</evidence>
<evidence type="ECO:0000256" key="1">
    <source>
        <dbReference type="ARBA" id="ARBA00004479"/>
    </source>
</evidence>
<dbReference type="InterPro" id="IPR003531">
    <property type="entry name" value="Hempt_rcpt_S_F1_CS"/>
</dbReference>
<dbReference type="SUPFAM" id="SSF49265">
    <property type="entry name" value="Fibronectin type III"/>
    <property type="match status" value="1"/>
</dbReference>
<dbReference type="PANTHER" id="PTHR23037">
    <property type="entry name" value="CYTOKINE RECEPTOR"/>
    <property type="match status" value="1"/>
</dbReference>
<dbReference type="InParanoid" id="A0A6J2W2H3"/>
<proteinExistence type="inferred from homology"/>
<keyword evidence="10" id="KW-0325">Glycoprotein</keyword>
<comment type="subunit">
    <text evidence="11">Non-covalent dimer of an alpha and a beta subunit. IL2R exists in 3 different forms: a high affinity dimer, an intermediate affinity monomer (beta subunit), and a low affinity monomer (alpha subunit). The high and intermediate affinity forms also associate with a gamma subunit. Interacts with SHB upon interleukin stimulation.</text>
</comment>
<dbReference type="InterPro" id="IPR013783">
    <property type="entry name" value="Ig-like_fold"/>
</dbReference>
<feature type="compositionally biased region" description="Polar residues" evidence="15">
    <location>
        <begin position="397"/>
        <end position="407"/>
    </location>
</feature>
<dbReference type="AlphaFoldDB" id="A0A6J2W2H3"/>
<dbReference type="Pfam" id="PF18707">
    <property type="entry name" value="IL2RB_N1"/>
    <property type="match status" value="1"/>
</dbReference>
<evidence type="ECO:0000313" key="20">
    <source>
        <dbReference type="RefSeq" id="XP_030638423.1"/>
    </source>
</evidence>
<evidence type="ECO:0000256" key="17">
    <source>
        <dbReference type="SAM" id="SignalP"/>
    </source>
</evidence>
<evidence type="ECO:0000256" key="7">
    <source>
        <dbReference type="ARBA" id="ARBA00023136"/>
    </source>
</evidence>
<evidence type="ECO:0000313" key="19">
    <source>
        <dbReference type="Proteomes" id="UP000504632"/>
    </source>
</evidence>
<dbReference type="GeneID" id="115819026"/>
<keyword evidence="19" id="KW-1185">Reference proteome</keyword>
<feature type="chain" id="PRO_5026705293" description="Interleukin-2 receptor subunit beta" evidence="17">
    <location>
        <begin position="22"/>
        <end position="523"/>
    </location>
</feature>
<comment type="subcellular location">
    <subcellularLocation>
        <location evidence="1">Membrane</location>
        <topology evidence="1">Single-pass type I membrane protein</topology>
    </subcellularLocation>
</comment>
<dbReference type="InterPro" id="IPR040951">
    <property type="entry name" value="IL2RB_N1"/>
</dbReference>
<evidence type="ECO:0000256" key="2">
    <source>
        <dbReference type="ARBA" id="ARBA00008280"/>
    </source>
</evidence>
<keyword evidence="7 16" id="KW-0472">Membrane</keyword>
<evidence type="ECO:0000256" key="11">
    <source>
        <dbReference type="ARBA" id="ARBA00026094"/>
    </source>
</evidence>
<evidence type="ECO:0000256" key="6">
    <source>
        <dbReference type="ARBA" id="ARBA00022989"/>
    </source>
</evidence>
<evidence type="ECO:0000256" key="4">
    <source>
        <dbReference type="ARBA" id="ARBA00022692"/>
    </source>
</evidence>
<comment type="function">
    <text evidence="14">Receptor for interleukin-2. This beta subunit is involved in receptor mediated endocytosis and transduces the mitogenic signals of IL2. Probably in association with IL15RA, involved in the stimulation of neutrophil phagocytosis by IL15.</text>
</comment>
<keyword evidence="6 16" id="KW-1133">Transmembrane helix</keyword>
<evidence type="ECO:0000256" key="16">
    <source>
        <dbReference type="SAM" id="Phobius"/>
    </source>
</evidence>
<gene>
    <name evidence="20" type="primary">LOC115819026</name>
</gene>
<feature type="signal peptide" evidence="17">
    <location>
        <begin position="1"/>
        <end position="21"/>
    </location>
</feature>
<keyword evidence="4 16" id="KW-0812">Transmembrane</keyword>
<dbReference type="Gene3D" id="2.60.40.10">
    <property type="entry name" value="Immunoglobulins"/>
    <property type="match status" value="2"/>
</dbReference>
<dbReference type="CDD" id="cd00063">
    <property type="entry name" value="FN3"/>
    <property type="match status" value="1"/>
</dbReference>
<dbReference type="OrthoDB" id="9419853at2759"/>
<feature type="transmembrane region" description="Helical" evidence="16">
    <location>
        <begin position="236"/>
        <end position="258"/>
    </location>
</feature>
<evidence type="ECO:0000256" key="9">
    <source>
        <dbReference type="ARBA" id="ARBA00023170"/>
    </source>
</evidence>
<reference evidence="20" key="1">
    <citation type="submission" date="2025-08" db="UniProtKB">
        <authorList>
            <consortium name="RefSeq"/>
        </authorList>
    </citation>
    <scope>IDENTIFICATION</scope>
</reference>
<feature type="domain" description="Interleukin-2 receptor subunit beta N-terminal" evidence="18">
    <location>
        <begin position="24"/>
        <end position="111"/>
    </location>
</feature>
<comment type="similarity">
    <text evidence="2">Belongs to the type I cytokine receptor family. Type 4 subfamily.</text>
</comment>
<evidence type="ECO:0000256" key="3">
    <source>
        <dbReference type="ARBA" id="ARBA00016239"/>
    </source>
</evidence>
<dbReference type="GO" id="GO:0009897">
    <property type="term" value="C:external side of plasma membrane"/>
    <property type="evidence" value="ECO:0007669"/>
    <property type="project" value="TreeGrafter"/>
</dbReference>
<dbReference type="InterPro" id="IPR036116">
    <property type="entry name" value="FN3_sf"/>
</dbReference>
<dbReference type="Proteomes" id="UP000504632">
    <property type="component" value="Chromosome 8"/>
</dbReference>
<organism evidence="19 20">
    <name type="scientific">Chanos chanos</name>
    <name type="common">Milkfish</name>
    <name type="synonym">Mugil chanos</name>
    <dbReference type="NCBI Taxonomy" id="29144"/>
    <lineage>
        <taxon>Eukaryota</taxon>
        <taxon>Metazoa</taxon>
        <taxon>Chordata</taxon>
        <taxon>Craniata</taxon>
        <taxon>Vertebrata</taxon>
        <taxon>Euteleostomi</taxon>
        <taxon>Actinopterygii</taxon>
        <taxon>Neopterygii</taxon>
        <taxon>Teleostei</taxon>
        <taxon>Ostariophysi</taxon>
        <taxon>Gonorynchiformes</taxon>
        <taxon>Chanidae</taxon>
        <taxon>Chanos</taxon>
    </lineage>
</organism>
<dbReference type="GO" id="GO:0016064">
    <property type="term" value="P:immunoglobulin mediated immune response"/>
    <property type="evidence" value="ECO:0007669"/>
    <property type="project" value="TreeGrafter"/>
</dbReference>
<feature type="region of interest" description="Disordered" evidence="15">
    <location>
        <begin position="363"/>
        <end position="445"/>
    </location>
</feature>
<evidence type="ECO:0000256" key="5">
    <source>
        <dbReference type="ARBA" id="ARBA00022729"/>
    </source>
</evidence>
<dbReference type="PANTHER" id="PTHR23037:SF22">
    <property type="entry name" value="CYTOKINE RECEPTOR COMMON SUBUNIT BETA"/>
    <property type="match status" value="1"/>
</dbReference>
<name>A0A6J2W2H3_CHACN</name>
<keyword evidence="9 20" id="KW-0675">Receptor</keyword>
<dbReference type="RefSeq" id="XP_030638423.1">
    <property type="nucleotide sequence ID" value="XM_030782563.1"/>
</dbReference>
<evidence type="ECO:0000256" key="15">
    <source>
        <dbReference type="SAM" id="MobiDB-lite"/>
    </source>
</evidence>
<evidence type="ECO:0000256" key="12">
    <source>
        <dbReference type="ARBA" id="ARBA00031280"/>
    </source>
</evidence>
<evidence type="ECO:0000256" key="8">
    <source>
        <dbReference type="ARBA" id="ARBA00023157"/>
    </source>
</evidence>
<keyword evidence="8" id="KW-1015">Disulfide bond</keyword>
<evidence type="ECO:0000256" key="13">
    <source>
        <dbReference type="ARBA" id="ARBA00032935"/>
    </source>
</evidence>